<feature type="compositionally biased region" description="Basic residues" evidence="1">
    <location>
        <begin position="480"/>
        <end position="494"/>
    </location>
</feature>
<feature type="region of interest" description="Disordered" evidence="1">
    <location>
        <begin position="293"/>
        <end position="396"/>
    </location>
</feature>
<feature type="compositionally biased region" description="Polar residues" evidence="1">
    <location>
        <begin position="678"/>
        <end position="694"/>
    </location>
</feature>
<gene>
    <name evidence="2" type="ORF">CYCCA115_LOCUS12464</name>
</gene>
<feature type="compositionally biased region" description="Basic residues" evidence="1">
    <location>
        <begin position="539"/>
        <end position="563"/>
    </location>
</feature>
<feature type="compositionally biased region" description="Low complexity" evidence="1">
    <location>
        <begin position="367"/>
        <end position="385"/>
    </location>
</feature>
<feature type="region of interest" description="Disordered" evidence="1">
    <location>
        <begin position="409"/>
        <end position="877"/>
    </location>
</feature>
<protein>
    <submittedName>
        <fullName evidence="2">Uncharacterized protein</fullName>
    </submittedName>
</protein>
<evidence type="ECO:0000256" key="1">
    <source>
        <dbReference type="SAM" id="MobiDB-lite"/>
    </source>
</evidence>
<keyword evidence="3" id="KW-1185">Reference proteome</keyword>
<accession>A0AAD2FR43</accession>
<feature type="compositionally biased region" description="Low complexity" evidence="1">
    <location>
        <begin position="249"/>
        <end position="262"/>
    </location>
</feature>
<dbReference type="Proteomes" id="UP001295423">
    <property type="component" value="Unassembled WGS sequence"/>
</dbReference>
<feature type="compositionally biased region" description="Low complexity" evidence="1">
    <location>
        <begin position="295"/>
        <end position="309"/>
    </location>
</feature>
<feature type="compositionally biased region" description="Polar residues" evidence="1">
    <location>
        <begin position="454"/>
        <end position="466"/>
    </location>
</feature>
<feature type="compositionally biased region" description="Basic and acidic residues" evidence="1">
    <location>
        <begin position="1036"/>
        <end position="1047"/>
    </location>
</feature>
<feature type="compositionally biased region" description="Basic residues" evidence="1">
    <location>
        <begin position="418"/>
        <end position="431"/>
    </location>
</feature>
<comment type="caution">
    <text evidence="2">The sequence shown here is derived from an EMBL/GenBank/DDBJ whole genome shotgun (WGS) entry which is preliminary data.</text>
</comment>
<evidence type="ECO:0000313" key="3">
    <source>
        <dbReference type="Proteomes" id="UP001295423"/>
    </source>
</evidence>
<feature type="compositionally biased region" description="Polar residues" evidence="1">
    <location>
        <begin position="740"/>
        <end position="749"/>
    </location>
</feature>
<evidence type="ECO:0000313" key="2">
    <source>
        <dbReference type="EMBL" id="CAJ1950184.1"/>
    </source>
</evidence>
<feature type="region of interest" description="Disordered" evidence="1">
    <location>
        <begin position="76"/>
        <end position="126"/>
    </location>
</feature>
<feature type="compositionally biased region" description="Polar residues" evidence="1">
    <location>
        <begin position="328"/>
        <end position="354"/>
    </location>
</feature>
<dbReference type="AlphaFoldDB" id="A0AAD2FR43"/>
<feature type="compositionally biased region" description="Polar residues" evidence="1">
    <location>
        <begin position="805"/>
        <end position="834"/>
    </location>
</feature>
<proteinExistence type="predicted"/>
<feature type="compositionally biased region" description="Low complexity" evidence="1">
    <location>
        <begin position="90"/>
        <end position="103"/>
    </location>
</feature>
<feature type="compositionally biased region" description="Basic and acidic residues" evidence="1">
    <location>
        <begin position="467"/>
        <end position="479"/>
    </location>
</feature>
<feature type="compositionally biased region" description="Polar residues" evidence="1">
    <location>
        <begin position="77"/>
        <end position="89"/>
    </location>
</feature>
<feature type="region of interest" description="Disordered" evidence="1">
    <location>
        <begin position="238"/>
        <end position="264"/>
    </location>
</feature>
<name>A0AAD2FR43_9STRA</name>
<feature type="compositionally biased region" description="Basic and acidic residues" evidence="1">
    <location>
        <begin position="238"/>
        <end position="248"/>
    </location>
</feature>
<sequence>MTINNPQDELNRINVMSSHSISLQDLATASTSDSCGDSSSFRSNIRPITHVPQHEQLTMHALEDFSENSEDLFAAASTPNKSNNNIFAHSSNGSSSSSFGDVNFDPDHSMSGDENESWTSHVDYNDDDEDDNSWMFPNTISDDDCGTDSDLLQQNSAPAGFRLSVQARRKEARGPLVWVLRDGIDVMEQAARLVLPRIDPSDDSDYEEDAHEERVEIQWRNDGSFDWVSREEIRLVQERKSFPKDGGHSRSSSSDSGASFASLPPSRTEMMQAFQSSGLSLSGRRIMQIQNNIITSDAESSDTSSSGGSVEEENPTLGRKLGNMMGFRSSSTNNGTNPKRPSSVNIKNIPSSAGDTPARKRSLPAFPLSSPLRRSNSLGKSRSSRSPPPPPITLDDALVNEIHDHDEKQLLSSSFHHEQRRARKGAKKQAFKSRSADSMPAELNGSPIIVQAKKLTNSMHNPSSASKQHEELKSSSYHHEQRKARKGSKQKATKSRSADSQPADFTESPTITEAKSLWQELHASSPEMAVSSLSPLSSGKKKSSNFHHEERKKRKGGKRKASKSRSADSQPAEMMESPVIAEAKSLSSSMHNLIKPESMKVSSYHHEQRKARKQAEGANSNKTKQTKSRSADSMPAEMDESPIFATSKKELSNSMHGSSSGAVPRRKNSLSKAGGFLSPSSIMKRSLGSITTKLSPKISPKSGKGGIRNSEDMPKSSDCMTPEQVTKKKSAARKSESDMIGSSPNSRRNTSLRRSEGDVVVLSPDVAANNPKRVSSINRNDDAAPKRNSSLKRNDVIPDPDFSSPKRNSSLKRSGTSPKRNSSLRNKSPKLSNNNKEDNSGIAYLQQKRGQQQTPSRRSGASALSSPRGSNDEPRRVANVDSAISMMMVKGSRSARQLDGIADDPAGRKRVSNVDSAILLMKKQTSQRKLDATGESKGRQSPRQSAASRLLATRNAVDLPSPPMKMGSARRFHQSSGSILDKEDQDLNDSFVARADKLQISPNQAKRVNAKSKFEALNDKMSMMIGVEASPGTKLQKKDTRSTLREKRAAKRQSRTKLTNAFQRIIQPDGTEKTTDKDSNGIEVPVNN</sequence>
<organism evidence="2 3">
    <name type="scientific">Cylindrotheca closterium</name>
    <dbReference type="NCBI Taxonomy" id="2856"/>
    <lineage>
        <taxon>Eukaryota</taxon>
        <taxon>Sar</taxon>
        <taxon>Stramenopiles</taxon>
        <taxon>Ochrophyta</taxon>
        <taxon>Bacillariophyta</taxon>
        <taxon>Bacillariophyceae</taxon>
        <taxon>Bacillariophycidae</taxon>
        <taxon>Bacillariales</taxon>
        <taxon>Bacillariaceae</taxon>
        <taxon>Cylindrotheca</taxon>
    </lineage>
</organism>
<feature type="compositionally biased region" description="Polar residues" evidence="1">
    <location>
        <begin position="848"/>
        <end position="869"/>
    </location>
</feature>
<feature type="compositionally biased region" description="Polar residues" evidence="1">
    <location>
        <begin position="652"/>
        <end position="661"/>
    </location>
</feature>
<feature type="region of interest" description="Disordered" evidence="1">
    <location>
        <begin position="925"/>
        <end position="983"/>
    </location>
</feature>
<dbReference type="EMBL" id="CAKOGP040001759">
    <property type="protein sequence ID" value="CAJ1950184.1"/>
    <property type="molecule type" value="Genomic_DNA"/>
</dbReference>
<reference evidence="2" key="1">
    <citation type="submission" date="2023-08" db="EMBL/GenBank/DDBJ databases">
        <authorList>
            <person name="Audoor S."/>
            <person name="Bilcke G."/>
        </authorList>
    </citation>
    <scope>NUCLEOTIDE SEQUENCE</scope>
</reference>
<feature type="region of interest" description="Disordered" evidence="1">
    <location>
        <begin position="1031"/>
        <end position="1088"/>
    </location>
</feature>
<feature type="compositionally biased region" description="Basic and acidic residues" evidence="1">
    <location>
        <begin position="928"/>
        <end position="938"/>
    </location>
</feature>
<feature type="compositionally biased region" description="Basic and acidic residues" evidence="1">
    <location>
        <begin position="1070"/>
        <end position="1080"/>
    </location>
</feature>